<dbReference type="OrthoDB" id="5874425at2759"/>
<dbReference type="AlphaFoldDB" id="A0A4Y2AQZ9"/>
<evidence type="ECO:0000313" key="1">
    <source>
        <dbReference type="EMBL" id="GBL81625.1"/>
    </source>
</evidence>
<dbReference type="EMBL" id="BGPR01000026">
    <property type="protein sequence ID" value="GBL81625.1"/>
    <property type="molecule type" value="Genomic_DNA"/>
</dbReference>
<comment type="caution">
    <text evidence="1">The sequence shown here is derived from an EMBL/GenBank/DDBJ whole genome shotgun (WGS) entry which is preliminary data.</text>
</comment>
<accession>A0A4Y2AQZ9</accession>
<name>A0A4Y2AQZ9_ARAVE</name>
<protein>
    <submittedName>
        <fullName evidence="1">Uncharacterized protein</fullName>
    </submittedName>
</protein>
<proteinExistence type="predicted"/>
<dbReference type="Proteomes" id="UP000499080">
    <property type="component" value="Unassembled WGS sequence"/>
</dbReference>
<organism evidence="1 2">
    <name type="scientific">Araneus ventricosus</name>
    <name type="common">Orbweaver spider</name>
    <name type="synonym">Epeira ventricosa</name>
    <dbReference type="NCBI Taxonomy" id="182803"/>
    <lineage>
        <taxon>Eukaryota</taxon>
        <taxon>Metazoa</taxon>
        <taxon>Ecdysozoa</taxon>
        <taxon>Arthropoda</taxon>
        <taxon>Chelicerata</taxon>
        <taxon>Arachnida</taxon>
        <taxon>Araneae</taxon>
        <taxon>Araneomorphae</taxon>
        <taxon>Entelegynae</taxon>
        <taxon>Araneoidea</taxon>
        <taxon>Araneidae</taxon>
        <taxon>Araneus</taxon>
    </lineage>
</organism>
<evidence type="ECO:0000313" key="2">
    <source>
        <dbReference type="Proteomes" id="UP000499080"/>
    </source>
</evidence>
<keyword evidence="2" id="KW-1185">Reference proteome</keyword>
<gene>
    <name evidence="1" type="ORF">AVEN_93419_1</name>
</gene>
<reference evidence="1 2" key="1">
    <citation type="journal article" date="2019" name="Sci. Rep.">
        <title>Orb-weaving spider Araneus ventricosus genome elucidates the spidroin gene catalogue.</title>
        <authorList>
            <person name="Kono N."/>
            <person name="Nakamura H."/>
            <person name="Ohtoshi R."/>
            <person name="Moran D.A.P."/>
            <person name="Shinohara A."/>
            <person name="Yoshida Y."/>
            <person name="Fujiwara M."/>
            <person name="Mori M."/>
            <person name="Tomita M."/>
            <person name="Arakawa K."/>
        </authorList>
    </citation>
    <scope>NUCLEOTIDE SEQUENCE [LARGE SCALE GENOMIC DNA]</scope>
</reference>
<sequence length="182" mass="20867">MSMNDAIAFDTADRQRRDFTIIRLSEKFKELQILDDKIHALLSDDEFELDIIECADYENKTKLTIFKARKALENFKVPYIDPTPDAAIAPNEAMNTSYFPFPSSYAGDISPNAPMSYIQSTIKLPTMKIEPFDSDIEKFHMFFEQFSSAVDLNQQLSTIDNHVCLRGYLKDEPARFVDGMVV</sequence>